<dbReference type="SUPFAM" id="SSF53756">
    <property type="entry name" value="UDP-Glycosyltransferase/glycogen phosphorylase"/>
    <property type="match status" value="1"/>
</dbReference>
<proteinExistence type="predicted"/>
<evidence type="ECO:0008006" key="2">
    <source>
        <dbReference type="Google" id="ProtNLM"/>
    </source>
</evidence>
<protein>
    <recommendedName>
        <fullName evidence="2">Glycosyl transferase family 1 domain-containing protein</fullName>
    </recommendedName>
</protein>
<name>A0A382YUN9_9ZZZZ</name>
<reference evidence="1" key="1">
    <citation type="submission" date="2018-05" db="EMBL/GenBank/DDBJ databases">
        <authorList>
            <person name="Lanie J.A."/>
            <person name="Ng W.-L."/>
            <person name="Kazmierczak K.M."/>
            <person name="Andrzejewski T.M."/>
            <person name="Davidsen T.M."/>
            <person name="Wayne K.J."/>
            <person name="Tettelin H."/>
            <person name="Glass J.I."/>
            <person name="Rusch D."/>
            <person name="Podicherti R."/>
            <person name="Tsui H.-C.T."/>
            <person name="Winkler M.E."/>
        </authorList>
    </citation>
    <scope>NUCLEOTIDE SEQUENCE</scope>
</reference>
<organism evidence="1">
    <name type="scientific">marine metagenome</name>
    <dbReference type="NCBI Taxonomy" id="408172"/>
    <lineage>
        <taxon>unclassified sequences</taxon>
        <taxon>metagenomes</taxon>
        <taxon>ecological metagenomes</taxon>
    </lineage>
</organism>
<feature type="non-terminal residue" evidence="1">
    <location>
        <position position="1"/>
    </location>
</feature>
<dbReference type="AlphaFoldDB" id="A0A382YUN9"/>
<gene>
    <name evidence="1" type="ORF">METZ01_LOCUS439674</name>
</gene>
<accession>A0A382YUN9</accession>
<evidence type="ECO:0000313" key="1">
    <source>
        <dbReference type="EMBL" id="SVD86820.1"/>
    </source>
</evidence>
<dbReference type="Gene3D" id="3.40.50.2000">
    <property type="entry name" value="Glycogen Phosphorylase B"/>
    <property type="match status" value="2"/>
</dbReference>
<dbReference type="EMBL" id="UINC01178584">
    <property type="protein sequence ID" value="SVD86820.1"/>
    <property type="molecule type" value="Genomic_DNA"/>
</dbReference>
<sequence length="65" mass="7316">LETGRNGLLVPYGDRSAMIAAINQILEDRELADRLGNNARDGMEHYSWDRQVKETLQQLRASAST</sequence>